<dbReference type="Proteomes" id="UP000494106">
    <property type="component" value="Unassembled WGS sequence"/>
</dbReference>
<organism evidence="1 2">
    <name type="scientific">Arctia plantaginis</name>
    <name type="common">Wood tiger moth</name>
    <name type="synonym">Phalaena plantaginis</name>
    <dbReference type="NCBI Taxonomy" id="874455"/>
    <lineage>
        <taxon>Eukaryota</taxon>
        <taxon>Metazoa</taxon>
        <taxon>Ecdysozoa</taxon>
        <taxon>Arthropoda</taxon>
        <taxon>Hexapoda</taxon>
        <taxon>Insecta</taxon>
        <taxon>Pterygota</taxon>
        <taxon>Neoptera</taxon>
        <taxon>Endopterygota</taxon>
        <taxon>Lepidoptera</taxon>
        <taxon>Glossata</taxon>
        <taxon>Ditrysia</taxon>
        <taxon>Noctuoidea</taxon>
        <taxon>Erebidae</taxon>
        <taxon>Arctiinae</taxon>
        <taxon>Arctia</taxon>
    </lineage>
</organism>
<dbReference type="AlphaFoldDB" id="A0A8S1AGJ6"/>
<name>A0A8S1AGJ6_ARCPL</name>
<protein>
    <submittedName>
        <fullName evidence="1">Uncharacterized protein</fullName>
    </submittedName>
</protein>
<proteinExistence type="predicted"/>
<evidence type="ECO:0000313" key="2">
    <source>
        <dbReference type="Proteomes" id="UP000494106"/>
    </source>
</evidence>
<sequence>MTSSRTSRYWLTLTEDSFLIRSIGCQHIMCQSLALTSSDESREDLTLRSIEVQVGLDAIRQHIIKCGASTSMGSQSPPE</sequence>
<reference evidence="1 2" key="1">
    <citation type="submission" date="2020-04" db="EMBL/GenBank/DDBJ databases">
        <authorList>
            <person name="Wallbank WR R."/>
            <person name="Pardo Diaz C."/>
            <person name="Kozak K."/>
            <person name="Martin S."/>
            <person name="Jiggins C."/>
            <person name="Moest M."/>
            <person name="Warren A I."/>
            <person name="Byers J.R.P. K."/>
            <person name="Montejo-Kovacevich G."/>
            <person name="Yen C E."/>
        </authorList>
    </citation>
    <scope>NUCLEOTIDE SEQUENCE [LARGE SCALE GENOMIC DNA]</scope>
</reference>
<dbReference type="EMBL" id="CADEBC010000522">
    <property type="protein sequence ID" value="CAB3245022.1"/>
    <property type="molecule type" value="Genomic_DNA"/>
</dbReference>
<accession>A0A8S1AGJ6</accession>
<gene>
    <name evidence="1" type="ORF">APLA_LOCUS10273</name>
</gene>
<evidence type="ECO:0000313" key="1">
    <source>
        <dbReference type="EMBL" id="CAB3245022.1"/>
    </source>
</evidence>
<comment type="caution">
    <text evidence="1">The sequence shown here is derived from an EMBL/GenBank/DDBJ whole genome shotgun (WGS) entry which is preliminary data.</text>
</comment>
<keyword evidence="2" id="KW-1185">Reference proteome</keyword>